<organism evidence="2 3">
    <name type="scientific">Stentor coeruleus</name>
    <dbReference type="NCBI Taxonomy" id="5963"/>
    <lineage>
        <taxon>Eukaryota</taxon>
        <taxon>Sar</taxon>
        <taxon>Alveolata</taxon>
        <taxon>Ciliophora</taxon>
        <taxon>Postciliodesmatophora</taxon>
        <taxon>Heterotrichea</taxon>
        <taxon>Heterotrichida</taxon>
        <taxon>Stentoridae</taxon>
        <taxon>Stentor</taxon>
    </lineage>
</organism>
<comment type="caution">
    <text evidence="2">The sequence shown here is derived from an EMBL/GenBank/DDBJ whole genome shotgun (WGS) entry which is preliminary data.</text>
</comment>
<evidence type="ECO:0000313" key="2">
    <source>
        <dbReference type="EMBL" id="OMJ84182.1"/>
    </source>
</evidence>
<evidence type="ECO:0000313" key="3">
    <source>
        <dbReference type="Proteomes" id="UP000187209"/>
    </source>
</evidence>
<dbReference type="Proteomes" id="UP000187209">
    <property type="component" value="Unassembled WGS sequence"/>
</dbReference>
<accession>A0A1R2C583</accession>
<feature type="region of interest" description="Disordered" evidence="1">
    <location>
        <begin position="78"/>
        <end position="98"/>
    </location>
</feature>
<protein>
    <submittedName>
        <fullName evidence="2">Uncharacterized protein</fullName>
    </submittedName>
</protein>
<proteinExistence type="predicted"/>
<name>A0A1R2C583_9CILI</name>
<dbReference type="AlphaFoldDB" id="A0A1R2C583"/>
<reference evidence="2 3" key="1">
    <citation type="submission" date="2016-11" db="EMBL/GenBank/DDBJ databases">
        <title>The macronuclear genome of Stentor coeruleus: a giant cell with tiny introns.</title>
        <authorList>
            <person name="Slabodnick M."/>
            <person name="Ruby J.G."/>
            <person name="Reiff S.B."/>
            <person name="Swart E.C."/>
            <person name="Gosai S."/>
            <person name="Prabakaran S."/>
            <person name="Witkowska E."/>
            <person name="Larue G.E."/>
            <person name="Fisher S."/>
            <person name="Freeman R.M."/>
            <person name="Gunawardena J."/>
            <person name="Chu W."/>
            <person name="Stover N.A."/>
            <person name="Gregory B.D."/>
            <person name="Nowacki M."/>
            <person name="Derisi J."/>
            <person name="Roy S.W."/>
            <person name="Marshall W.F."/>
            <person name="Sood P."/>
        </authorList>
    </citation>
    <scope>NUCLEOTIDE SEQUENCE [LARGE SCALE GENOMIC DNA]</scope>
    <source>
        <strain evidence="2">WM001</strain>
    </source>
</reference>
<dbReference type="EMBL" id="MPUH01000277">
    <property type="protein sequence ID" value="OMJ84182.1"/>
    <property type="molecule type" value="Genomic_DNA"/>
</dbReference>
<sequence>MGFGLSCFDTVHLPTIQEPVINSLSDGEMTVFLANSRNFYEEAPISRREALEKHRFNIENSPSLSIDTDLCMNLTKKNNSLTNQSQSINPQGSPTHYRIYSSNASRKSLNLIEEIKKSQSHCSTNVNSRNNSRCVSPNPRAKQL</sequence>
<keyword evidence="3" id="KW-1185">Reference proteome</keyword>
<feature type="region of interest" description="Disordered" evidence="1">
    <location>
        <begin position="122"/>
        <end position="144"/>
    </location>
</feature>
<evidence type="ECO:0000256" key="1">
    <source>
        <dbReference type="SAM" id="MobiDB-lite"/>
    </source>
</evidence>
<gene>
    <name evidence="2" type="ORF">SteCoe_14734</name>
</gene>